<reference evidence="5 6" key="1">
    <citation type="submission" date="2018-03" db="EMBL/GenBank/DDBJ databases">
        <title>The draft genome of Mesorhizobium sp. 6GN-30.</title>
        <authorList>
            <person name="Liu L."/>
            <person name="Li L."/>
            <person name="Wang T."/>
            <person name="Zhang X."/>
            <person name="Liang L."/>
        </authorList>
    </citation>
    <scope>NUCLEOTIDE SEQUENCE [LARGE SCALE GENOMIC DNA]</scope>
    <source>
        <strain evidence="5 6">6GN30</strain>
    </source>
</reference>
<dbReference type="Proteomes" id="UP000241229">
    <property type="component" value="Unassembled WGS sequence"/>
</dbReference>
<dbReference type="Pfam" id="PF07883">
    <property type="entry name" value="Cupin_2"/>
    <property type="match status" value="2"/>
</dbReference>
<evidence type="ECO:0000256" key="3">
    <source>
        <dbReference type="SAM" id="MobiDB-lite"/>
    </source>
</evidence>
<dbReference type="PANTHER" id="PTHR41517">
    <property type="entry name" value="1,2-DIOXYGENASE PROTEIN-RELATED"/>
    <property type="match status" value="1"/>
</dbReference>
<dbReference type="PANTHER" id="PTHR41517:SF1">
    <property type="entry name" value="CUPIN"/>
    <property type="match status" value="1"/>
</dbReference>
<accession>A0A2P7RZE6</accession>
<dbReference type="InterPro" id="IPR014710">
    <property type="entry name" value="RmlC-like_jellyroll"/>
</dbReference>
<evidence type="ECO:0000256" key="2">
    <source>
        <dbReference type="ARBA" id="ARBA00023002"/>
    </source>
</evidence>
<proteinExistence type="predicted"/>
<dbReference type="InterPro" id="IPR013096">
    <property type="entry name" value="Cupin_2"/>
</dbReference>
<dbReference type="InterPro" id="IPR047183">
    <property type="entry name" value="GDO-like"/>
</dbReference>
<organism evidence="5 6">
    <name type="scientific">Kumtagia ephedrae</name>
    <dbReference type="NCBI Taxonomy" id="2116701"/>
    <lineage>
        <taxon>Bacteria</taxon>
        <taxon>Pseudomonadati</taxon>
        <taxon>Pseudomonadota</taxon>
        <taxon>Alphaproteobacteria</taxon>
        <taxon>Hyphomicrobiales</taxon>
        <taxon>Phyllobacteriaceae</taxon>
        <taxon>Kumtagia</taxon>
    </lineage>
</organism>
<protein>
    <submittedName>
        <fullName evidence="5">NADPH dehydrogenase</fullName>
    </submittedName>
</protein>
<keyword evidence="1" id="KW-0223">Dioxygenase</keyword>
<dbReference type="SUPFAM" id="SSF51182">
    <property type="entry name" value="RmlC-like cupins"/>
    <property type="match status" value="1"/>
</dbReference>
<dbReference type="FunFam" id="2.60.120.10:FF:000274">
    <property type="entry name" value="Gentisate 1,2-dioxygenase"/>
    <property type="match status" value="1"/>
</dbReference>
<evidence type="ECO:0000256" key="1">
    <source>
        <dbReference type="ARBA" id="ARBA00022964"/>
    </source>
</evidence>
<feature type="domain" description="Cupin type-2" evidence="4">
    <location>
        <begin position="118"/>
        <end position="184"/>
    </location>
</feature>
<feature type="domain" description="Cupin type-2" evidence="4">
    <location>
        <begin position="289"/>
        <end position="356"/>
    </location>
</feature>
<dbReference type="InterPro" id="IPR011051">
    <property type="entry name" value="RmlC_Cupin_sf"/>
</dbReference>
<dbReference type="GO" id="GO:0051213">
    <property type="term" value="F:dioxygenase activity"/>
    <property type="evidence" value="ECO:0007669"/>
    <property type="project" value="UniProtKB-KW"/>
</dbReference>
<evidence type="ECO:0000313" key="5">
    <source>
        <dbReference type="EMBL" id="PSJ55573.1"/>
    </source>
</evidence>
<sequence length="384" mass="42567">MFGSGPQRGDGRVAQRENHREDIAGRANVEDTPELLAYYDELDRHKAGALWTVANKIEPWQPKSASVPVVWRYRDLRTHVLRSVELVTPEKAGRRVVYLNNPGRTDVAAAVGWIYAGLQVMNPGEVASAHRHSASAIRFIMEGSGAYTVVDGHKMTLGANDFVLTPNGTWHEHGVEATGTPCIWQDGLDIPFVNAMEANFYEVHPDLSQAVGYPVDDMTRTWGNPGLKPMGEAWSKGYSPMFKYEWAPTYESLLNYAGCTDGSPFDGVLMEYVNPVTNGPVMLTLGASMQMLRPGEHTRAHRHTGSGLYHVAKGSGHSIIDGKRYDWREHDIFCVPSWAWHEHVNGSDGDDACLFCLSDLPVMRSLGLYREQAFGDNGGRQPLL</sequence>
<dbReference type="Gene3D" id="2.60.120.10">
    <property type="entry name" value="Jelly Rolls"/>
    <property type="match status" value="1"/>
</dbReference>
<gene>
    <name evidence="5" type="ORF">C7I84_23335</name>
</gene>
<name>A0A2P7RZE6_9HYPH</name>
<comment type="caution">
    <text evidence="5">The sequence shown here is derived from an EMBL/GenBank/DDBJ whole genome shotgun (WGS) entry which is preliminary data.</text>
</comment>
<dbReference type="CDD" id="cd02216">
    <property type="entry name" value="cupin_GDO-like_N"/>
    <property type="match status" value="1"/>
</dbReference>
<keyword evidence="6" id="KW-1185">Reference proteome</keyword>
<evidence type="ECO:0000313" key="6">
    <source>
        <dbReference type="Proteomes" id="UP000241229"/>
    </source>
</evidence>
<keyword evidence="2" id="KW-0560">Oxidoreductase</keyword>
<dbReference type="AlphaFoldDB" id="A0A2P7RZE6"/>
<feature type="compositionally biased region" description="Basic and acidic residues" evidence="3">
    <location>
        <begin position="9"/>
        <end position="24"/>
    </location>
</feature>
<feature type="region of interest" description="Disordered" evidence="3">
    <location>
        <begin position="1"/>
        <end position="24"/>
    </location>
</feature>
<dbReference type="OrthoDB" id="285029at2"/>
<evidence type="ECO:0000259" key="4">
    <source>
        <dbReference type="Pfam" id="PF07883"/>
    </source>
</evidence>
<dbReference type="CDD" id="cd06992">
    <property type="entry name" value="cupin_GDO-like_C"/>
    <property type="match status" value="1"/>
</dbReference>
<dbReference type="EMBL" id="PXYK01000027">
    <property type="protein sequence ID" value="PSJ55573.1"/>
    <property type="molecule type" value="Genomic_DNA"/>
</dbReference>